<dbReference type="RefSeq" id="WP_193908354.1">
    <property type="nucleotide sequence ID" value="NZ_JADEXG010000033.1"/>
</dbReference>
<accession>A0A8J7AYB6</accession>
<protein>
    <submittedName>
        <fullName evidence="3">DUF4335 domain-containing protein</fullName>
    </submittedName>
</protein>
<feature type="compositionally biased region" description="Low complexity" evidence="1">
    <location>
        <begin position="210"/>
        <end position="220"/>
    </location>
</feature>
<keyword evidence="2" id="KW-0812">Transmembrane</keyword>
<dbReference type="EMBL" id="JADEXG010000033">
    <property type="protein sequence ID" value="MBE9078477.1"/>
    <property type="molecule type" value="Genomic_DNA"/>
</dbReference>
<gene>
    <name evidence="3" type="ORF">IQ241_14425</name>
</gene>
<keyword evidence="2" id="KW-1133">Transmembrane helix</keyword>
<evidence type="ECO:0000256" key="2">
    <source>
        <dbReference type="SAM" id="Phobius"/>
    </source>
</evidence>
<evidence type="ECO:0000313" key="3">
    <source>
        <dbReference type="EMBL" id="MBE9078477.1"/>
    </source>
</evidence>
<comment type="caution">
    <text evidence="3">The sequence shown here is derived from an EMBL/GenBank/DDBJ whole genome shotgun (WGS) entry which is preliminary data.</text>
</comment>
<evidence type="ECO:0000256" key="1">
    <source>
        <dbReference type="SAM" id="MobiDB-lite"/>
    </source>
</evidence>
<name>A0A8J7AYB6_9CYAN</name>
<keyword evidence="4" id="KW-1185">Reference proteome</keyword>
<keyword evidence="2" id="KW-0472">Membrane</keyword>
<feature type="region of interest" description="Disordered" evidence="1">
    <location>
        <begin position="181"/>
        <end position="260"/>
    </location>
</feature>
<feature type="transmembrane region" description="Helical" evidence="2">
    <location>
        <begin position="149"/>
        <end position="170"/>
    </location>
</feature>
<dbReference type="AlphaFoldDB" id="A0A8J7AYB6"/>
<reference evidence="3" key="1">
    <citation type="submission" date="2020-10" db="EMBL/GenBank/DDBJ databases">
        <authorList>
            <person name="Castelo-Branco R."/>
            <person name="Eusebio N."/>
            <person name="Adriana R."/>
            <person name="Vieira A."/>
            <person name="Brugerolle De Fraissinette N."/>
            <person name="Rezende De Castro R."/>
            <person name="Schneider M.P."/>
            <person name="Vasconcelos V."/>
            <person name="Leao P.N."/>
        </authorList>
    </citation>
    <scope>NUCLEOTIDE SEQUENCE</scope>
    <source>
        <strain evidence="3">LEGE 07310</strain>
    </source>
</reference>
<feature type="compositionally biased region" description="Low complexity" evidence="1">
    <location>
        <begin position="185"/>
        <end position="196"/>
    </location>
</feature>
<organism evidence="3 4">
    <name type="scientific">Vasconcelosia minhoensis LEGE 07310</name>
    <dbReference type="NCBI Taxonomy" id="915328"/>
    <lineage>
        <taxon>Bacteria</taxon>
        <taxon>Bacillati</taxon>
        <taxon>Cyanobacteriota</taxon>
        <taxon>Cyanophyceae</taxon>
        <taxon>Nodosilineales</taxon>
        <taxon>Cymatolegaceae</taxon>
        <taxon>Vasconcelosia</taxon>
        <taxon>Vasconcelosia minhoensis</taxon>
    </lineage>
</organism>
<evidence type="ECO:0000313" key="4">
    <source>
        <dbReference type="Proteomes" id="UP000636505"/>
    </source>
</evidence>
<dbReference type="Proteomes" id="UP000636505">
    <property type="component" value="Unassembled WGS sequence"/>
</dbReference>
<proteinExistence type="predicted"/>
<sequence>MAIAPQRFSTETCILEVIGQNSVLSRWTAQPVVQRLRFRLWLSTEATAPLLLAEGGLSQLEELSQTVQQTIQTRLVLPRLRVTDSGSFRLNLGHPPGAAPQPIIGGQLRSLSHLHLCDIASVLDQYEQQLAALPPRTRTAVSARAPRPLALWMGSAASLLLAVGVAAAFWPRQSALIANQEAAEESAPAESAEALPTAPPFTLGAEPETDTAASERAAAPAPRPTPQPTKPELKTRVIPSPTRPPNAPVGPTAAESEAAAGDIASSNLADNLAEAEPDSSGSARLQLLETTREVQQYFQAQWQANQTDQPLIYQLQLNPDGSIAAFGAVSGEAAAYRDRIALPNPENPAFSPLPQAQPLTLRVELQPDGRVQVAAE</sequence>